<keyword evidence="3" id="KW-1185">Reference proteome</keyword>
<dbReference type="SUPFAM" id="SSF51556">
    <property type="entry name" value="Metallo-dependent hydrolases"/>
    <property type="match status" value="1"/>
</dbReference>
<dbReference type="Gene3D" id="3.10.310.70">
    <property type="match status" value="1"/>
</dbReference>
<dbReference type="PROSITE" id="PS51257">
    <property type="entry name" value="PROKAR_LIPOPROTEIN"/>
    <property type="match status" value="1"/>
</dbReference>
<accession>A0A1I0DEA0</accession>
<dbReference type="SUPFAM" id="SSF51338">
    <property type="entry name" value="Composite domain of metallo-dependent hydrolases"/>
    <property type="match status" value="1"/>
</dbReference>
<dbReference type="InterPro" id="IPR032466">
    <property type="entry name" value="Metal_Hydrolase"/>
</dbReference>
<dbReference type="Gene3D" id="3.20.20.140">
    <property type="entry name" value="Metal-dependent hydrolases"/>
    <property type="match status" value="1"/>
</dbReference>
<dbReference type="OrthoDB" id="9031471at2"/>
<dbReference type="PANTHER" id="PTHR22642">
    <property type="entry name" value="IMIDAZOLONEPROPIONASE"/>
    <property type="match status" value="1"/>
</dbReference>
<dbReference type="EMBL" id="FOHK01000006">
    <property type="protein sequence ID" value="SET30667.1"/>
    <property type="molecule type" value="Genomic_DNA"/>
</dbReference>
<dbReference type="PANTHER" id="PTHR22642:SF2">
    <property type="entry name" value="PROTEIN LONG AFTER FAR-RED 3"/>
    <property type="match status" value="1"/>
</dbReference>
<dbReference type="STRING" id="349064.SAMN05660429_01481"/>
<gene>
    <name evidence="2" type="ORF">SAMN05660429_01481</name>
</gene>
<dbReference type="InterPro" id="IPR013108">
    <property type="entry name" value="Amidohydro_3"/>
</dbReference>
<evidence type="ECO:0000313" key="2">
    <source>
        <dbReference type="EMBL" id="SET30667.1"/>
    </source>
</evidence>
<dbReference type="GO" id="GO:0016810">
    <property type="term" value="F:hydrolase activity, acting on carbon-nitrogen (but not peptide) bonds"/>
    <property type="evidence" value="ECO:0007669"/>
    <property type="project" value="InterPro"/>
</dbReference>
<dbReference type="Pfam" id="PF07969">
    <property type="entry name" value="Amidohydro_3"/>
    <property type="match status" value="1"/>
</dbReference>
<dbReference type="InterPro" id="IPR033932">
    <property type="entry name" value="YtcJ-like"/>
</dbReference>
<evidence type="ECO:0000313" key="3">
    <source>
        <dbReference type="Proteomes" id="UP000199308"/>
    </source>
</evidence>
<dbReference type="Gene3D" id="2.30.40.10">
    <property type="entry name" value="Urease, subunit C, domain 1"/>
    <property type="match status" value="1"/>
</dbReference>
<dbReference type="AlphaFoldDB" id="A0A1I0DEA0"/>
<sequence length="577" mass="64627">MRRFSILFVLIFVTAACTEQQSDTHTPSNVKLMHGGTIYTMEEGSPTAEVVVYEGADILFVGDKAAAMQNYPNAEQIDLQGNTLMPGFIEQHMHPFLGALTLRMVVIAPETWEIPGKTWPAAVDGKDYMNKLVAAEAAMEDPNEIMWSWGYNNFFHGELNREMLDNISMTRPIAVWHRSCHEFYFNTAAIKHFNLNQDDINKLGKQVIEQSDLDKGHFYEGGALVYLLPIIFPELASPERMEAGLKQMVTMLQRKGVTAYMEPGAFIAPGSDKLYLDILGDKDTPMYSYFVPETKTPYVKFGKDGLLEAVEASKQIFPSSGKIRFLDKQIKILADGAIISQLMMMKEGYLDGHEGEWIQAPGDIEDITEVFWKEGYQIHVHVNGDLGLEKVLDIFSKRMDEYPRKDHRSIIVHFANSTEQQVAEIKQLGLLVSANPYYVTGFSERFGEVGLGEERAHAMVRLAQVEKAGISTTLHSDLPMAPSDPLYLAWSAATRMTNSGNVIRPELALSREAALKAITIEAAYSWRMEDQLGSLKAGKIANFTILEKDPYQVPLAQLKDIAVVSTVFEGKIYSVLE</sequence>
<protein>
    <recommendedName>
        <fullName evidence="1">Amidohydrolase 3 domain-containing protein</fullName>
    </recommendedName>
</protein>
<dbReference type="RefSeq" id="WP_093329103.1">
    <property type="nucleotide sequence ID" value="NZ_AP027363.1"/>
</dbReference>
<evidence type="ECO:0000259" key="1">
    <source>
        <dbReference type="Pfam" id="PF07969"/>
    </source>
</evidence>
<dbReference type="InterPro" id="IPR011059">
    <property type="entry name" value="Metal-dep_hydrolase_composite"/>
</dbReference>
<reference evidence="2 3" key="1">
    <citation type="submission" date="2016-10" db="EMBL/GenBank/DDBJ databases">
        <authorList>
            <person name="de Groot N.N."/>
        </authorList>
    </citation>
    <scope>NUCLEOTIDE SEQUENCE [LARGE SCALE GENOMIC DNA]</scope>
    <source>
        <strain evidence="2 3">DSM 19706</strain>
    </source>
</reference>
<feature type="domain" description="Amidohydrolase 3" evidence="1">
    <location>
        <begin position="77"/>
        <end position="572"/>
    </location>
</feature>
<dbReference type="CDD" id="cd01300">
    <property type="entry name" value="YtcJ_like"/>
    <property type="match status" value="1"/>
</dbReference>
<organism evidence="2 3">
    <name type="scientific">Thalassotalea agarivorans</name>
    <name type="common">Thalassomonas agarivorans</name>
    <dbReference type="NCBI Taxonomy" id="349064"/>
    <lineage>
        <taxon>Bacteria</taxon>
        <taxon>Pseudomonadati</taxon>
        <taxon>Pseudomonadota</taxon>
        <taxon>Gammaproteobacteria</taxon>
        <taxon>Alteromonadales</taxon>
        <taxon>Colwelliaceae</taxon>
        <taxon>Thalassotalea</taxon>
    </lineage>
</organism>
<proteinExistence type="predicted"/>
<name>A0A1I0DEA0_THASX</name>
<dbReference type="Proteomes" id="UP000199308">
    <property type="component" value="Unassembled WGS sequence"/>
</dbReference>